<dbReference type="GO" id="GO:0006457">
    <property type="term" value="P:protein folding"/>
    <property type="evidence" value="ECO:0007669"/>
    <property type="project" value="TreeGrafter"/>
</dbReference>
<dbReference type="RefSeq" id="XP_022671123.1">
    <property type="nucleotide sequence ID" value="XM_022815388.1"/>
</dbReference>
<evidence type="ECO:0000313" key="8">
    <source>
        <dbReference type="EnsemblMetazoa" id="XP_022671122"/>
    </source>
</evidence>
<sequence>MACKWLATLQCIATVGVVLAEDKLFKGQSVVSLDKAAYEAGIVMDKPYFVKFYAPWCGHCQRLAPTWEQLADKFVDKDKVIIAKVDCTEEPEICTDHEIQGYPTLKFFKAGQKKNGEKYRGSRELEALSSWVLEKIGSKKPEKQPVEGLVELTDATFDAHIASGKHFVKFFAPWCGHCRNLAPTWEKLAEKYASSKDVTVGKVDCTVHVDLCKRFEVRGYPTLLFLQNAGKAVEKYQGSRTLDDLSNFVDKMVKEDPKKAVPTESAPLLLTEDTFDSEISAGVTFVKFFAPWCGHCRNLAPVWTDLARKVDNAKIAKVDCTQHDNLCTNNEVQGYPSLIIFKDGKRVEEYSGSRDIDDLKDFVDRHAKDSSKDEL</sequence>
<dbReference type="OMA" id="TKHQTLC"/>
<dbReference type="PANTHER" id="PTHR45672">
    <property type="entry name" value="PROTEIN DISULFIDE-ISOMERASE C17H9.14C-RELATED"/>
    <property type="match status" value="1"/>
</dbReference>
<dbReference type="PANTHER" id="PTHR45672:SF3">
    <property type="entry name" value="THIOREDOXIN DOMAIN-CONTAINING PROTEIN 5"/>
    <property type="match status" value="1"/>
</dbReference>
<dbReference type="EnsemblMetazoa" id="XM_022815387">
    <property type="protein sequence ID" value="XP_022671122"/>
    <property type="gene ID" value="LOC111254493"/>
</dbReference>
<dbReference type="InterPro" id="IPR017937">
    <property type="entry name" value="Thioredoxin_CS"/>
</dbReference>
<feature type="domain" description="Thioredoxin" evidence="7">
    <location>
        <begin position="260"/>
        <end position="368"/>
    </location>
</feature>
<organism evidence="8 9">
    <name type="scientific">Varroa destructor</name>
    <name type="common">Honeybee mite</name>
    <dbReference type="NCBI Taxonomy" id="109461"/>
    <lineage>
        <taxon>Eukaryota</taxon>
        <taxon>Metazoa</taxon>
        <taxon>Ecdysozoa</taxon>
        <taxon>Arthropoda</taxon>
        <taxon>Chelicerata</taxon>
        <taxon>Arachnida</taxon>
        <taxon>Acari</taxon>
        <taxon>Parasitiformes</taxon>
        <taxon>Mesostigmata</taxon>
        <taxon>Gamasina</taxon>
        <taxon>Dermanyssoidea</taxon>
        <taxon>Varroidae</taxon>
        <taxon>Varroa</taxon>
    </lineage>
</organism>
<dbReference type="GO" id="GO:0003756">
    <property type="term" value="F:protein disulfide isomerase activity"/>
    <property type="evidence" value="ECO:0007669"/>
    <property type="project" value="InterPro"/>
</dbReference>
<reference evidence="8" key="1">
    <citation type="submission" date="2021-01" db="UniProtKB">
        <authorList>
            <consortium name="EnsemblMetazoa"/>
        </authorList>
    </citation>
    <scope>IDENTIFICATION</scope>
</reference>
<dbReference type="PRINTS" id="PR00421">
    <property type="entry name" value="THIOREDOXIN"/>
</dbReference>
<dbReference type="PROSITE" id="PS00194">
    <property type="entry name" value="THIOREDOXIN_1"/>
    <property type="match status" value="3"/>
</dbReference>
<keyword evidence="3" id="KW-0677">Repeat</keyword>
<comment type="similarity">
    <text evidence="1 5">Belongs to the protein disulfide isomerase family.</text>
</comment>
<evidence type="ECO:0000259" key="7">
    <source>
        <dbReference type="PROSITE" id="PS51352"/>
    </source>
</evidence>
<evidence type="ECO:0000256" key="5">
    <source>
        <dbReference type="RuleBase" id="RU004208"/>
    </source>
</evidence>
<dbReference type="SUPFAM" id="SSF52833">
    <property type="entry name" value="Thioredoxin-like"/>
    <property type="match status" value="3"/>
</dbReference>
<dbReference type="InterPro" id="IPR051063">
    <property type="entry name" value="PDI"/>
</dbReference>
<evidence type="ECO:0000313" key="9">
    <source>
        <dbReference type="Proteomes" id="UP000594260"/>
    </source>
</evidence>
<accession>A0A7M7L646</accession>
<dbReference type="InterPro" id="IPR005788">
    <property type="entry name" value="PDI_thioredoxin-like_dom"/>
</dbReference>
<dbReference type="InParanoid" id="A0A7M7L646"/>
<feature type="chain" id="PRO_5036207384" description="Thioredoxin domain-containing protein" evidence="6">
    <location>
        <begin position="21"/>
        <end position="375"/>
    </location>
</feature>
<feature type="domain" description="Thioredoxin" evidence="7">
    <location>
        <begin position="9"/>
        <end position="132"/>
    </location>
</feature>
<keyword evidence="4" id="KW-0676">Redox-active center</keyword>
<dbReference type="Gene3D" id="3.40.30.10">
    <property type="entry name" value="Glutaredoxin"/>
    <property type="match status" value="3"/>
</dbReference>
<dbReference type="GO" id="GO:0005783">
    <property type="term" value="C:endoplasmic reticulum"/>
    <property type="evidence" value="ECO:0007669"/>
    <property type="project" value="TreeGrafter"/>
</dbReference>
<keyword evidence="2 6" id="KW-0732">Signal</keyword>
<dbReference type="FunCoup" id="A0A7M7L646">
    <property type="interactions" value="948"/>
</dbReference>
<name>A0A7M7L646_VARDE</name>
<dbReference type="GeneID" id="111254493"/>
<dbReference type="Proteomes" id="UP000594260">
    <property type="component" value="Unplaced"/>
</dbReference>
<dbReference type="Pfam" id="PF00085">
    <property type="entry name" value="Thioredoxin"/>
    <property type="match status" value="3"/>
</dbReference>
<protein>
    <recommendedName>
        <fullName evidence="7">Thioredoxin domain-containing protein</fullName>
    </recommendedName>
</protein>
<dbReference type="InterPro" id="IPR036249">
    <property type="entry name" value="Thioredoxin-like_sf"/>
</dbReference>
<feature type="signal peptide" evidence="6">
    <location>
        <begin position="1"/>
        <end position="20"/>
    </location>
</feature>
<evidence type="ECO:0000256" key="6">
    <source>
        <dbReference type="SAM" id="SignalP"/>
    </source>
</evidence>
<dbReference type="KEGG" id="vde:111254493"/>
<evidence type="ECO:0000256" key="3">
    <source>
        <dbReference type="ARBA" id="ARBA00022737"/>
    </source>
</evidence>
<dbReference type="RefSeq" id="XP_022671122.1">
    <property type="nucleotide sequence ID" value="XM_022815387.1"/>
</dbReference>
<dbReference type="NCBIfam" id="TIGR01126">
    <property type="entry name" value="pdi_dom"/>
    <property type="match status" value="2"/>
</dbReference>
<dbReference type="PROSITE" id="PS51352">
    <property type="entry name" value="THIOREDOXIN_2"/>
    <property type="match status" value="3"/>
</dbReference>
<evidence type="ECO:0000256" key="2">
    <source>
        <dbReference type="ARBA" id="ARBA00022729"/>
    </source>
</evidence>
<evidence type="ECO:0000256" key="1">
    <source>
        <dbReference type="ARBA" id="ARBA00006347"/>
    </source>
</evidence>
<dbReference type="InterPro" id="IPR013766">
    <property type="entry name" value="Thioredoxin_domain"/>
</dbReference>
<keyword evidence="9" id="KW-1185">Reference proteome</keyword>
<evidence type="ECO:0000256" key="4">
    <source>
        <dbReference type="ARBA" id="ARBA00023284"/>
    </source>
</evidence>
<feature type="domain" description="Thioredoxin" evidence="7">
    <location>
        <begin position="134"/>
        <end position="254"/>
    </location>
</feature>
<dbReference type="AlphaFoldDB" id="A0A7M7L646"/>
<proteinExistence type="inferred from homology"/>
<dbReference type="OrthoDB" id="71336at2759"/>
<dbReference type="EnsemblMetazoa" id="XM_022815388">
    <property type="protein sequence ID" value="XP_022671123"/>
    <property type="gene ID" value="LOC111254493"/>
</dbReference>